<dbReference type="Gene3D" id="1.20.1250.20">
    <property type="entry name" value="MFS general substrate transporter like domains"/>
    <property type="match status" value="2"/>
</dbReference>
<evidence type="ECO:0000313" key="4">
    <source>
        <dbReference type="EMBL" id="CAH1781628.1"/>
    </source>
</evidence>
<reference evidence="4" key="1">
    <citation type="submission" date="2022-03" db="EMBL/GenBank/DDBJ databases">
        <authorList>
            <person name="Martin C."/>
        </authorList>
    </citation>
    <scope>NUCLEOTIDE SEQUENCE</scope>
</reference>
<evidence type="ECO:0000256" key="3">
    <source>
        <dbReference type="ARBA" id="ARBA00023136"/>
    </source>
</evidence>
<dbReference type="InterPro" id="IPR011701">
    <property type="entry name" value="MFS"/>
</dbReference>
<organism evidence="4 5">
    <name type="scientific">Owenia fusiformis</name>
    <name type="common">Polychaete worm</name>
    <dbReference type="NCBI Taxonomy" id="6347"/>
    <lineage>
        <taxon>Eukaryota</taxon>
        <taxon>Metazoa</taxon>
        <taxon>Spiralia</taxon>
        <taxon>Lophotrochozoa</taxon>
        <taxon>Annelida</taxon>
        <taxon>Polychaeta</taxon>
        <taxon>Sedentaria</taxon>
        <taxon>Canalipalpata</taxon>
        <taxon>Sabellida</taxon>
        <taxon>Oweniida</taxon>
        <taxon>Oweniidae</taxon>
        <taxon>Owenia</taxon>
    </lineage>
</organism>
<dbReference type="AlphaFoldDB" id="A0A8J1UD49"/>
<dbReference type="SUPFAM" id="SSF103473">
    <property type="entry name" value="MFS general substrate transporter"/>
    <property type="match status" value="1"/>
</dbReference>
<name>A0A8J1UD49_OWEFU</name>
<keyword evidence="5" id="KW-1185">Reference proteome</keyword>
<dbReference type="EMBL" id="CAIIXF020000004">
    <property type="protein sequence ID" value="CAH1781628.1"/>
    <property type="molecule type" value="Genomic_DNA"/>
</dbReference>
<keyword evidence="3" id="KW-0472">Membrane</keyword>
<gene>
    <name evidence="4" type="ORF">OFUS_LOCUS8188</name>
</gene>
<dbReference type="Pfam" id="PF07690">
    <property type="entry name" value="MFS_1"/>
    <property type="match status" value="1"/>
</dbReference>
<dbReference type="OrthoDB" id="9626824at2759"/>
<dbReference type="Proteomes" id="UP000749559">
    <property type="component" value="Unassembled WGS sequence"/>
</dbReference>
<protein>
    <submittedName>
        <fullName evidence="4">Uncharacterized protein</fullName>
    </submittedName>
</protein>
<dbReference type="PANTHER" id="PTHR23121:SF9">
    <property type="entry name" value="SODIUM-DEPENDENT GLUCOSE TRANSPORTER 1"/>
    <property type="match status" value="1"/>
</dbReference>
<dbReference type="PANTHER" id="PTHR23121">
    <property type="entry name" value="SODIUM-DEPENDENT GLUCOSE TRANSPORTER 1"/>
    <property type="match status" value="1"/>
</dbReference>
<proteinExistence type="predicted"/>
<sequence length="488" mass="52973">MDSPTHSMSQRILYFELAALILAFVGRGLCLDSVGPTLLDLLETVNGDIDQSSYIFISQSLGVLIGSLISPKFFGNGNDEMLLAGACLLQAVATSFVAIFGLLPIMCTAFCFQGLAIGVVGIGVCSVSLKIGGKTNGPSYLQAVYLGVSIGAIAGPIMVQPFLSHQVPTENKRETEIFNFNSTSGIVQSNVYINPKFSSGSNVKWFYVTAGLILLLPAICFLLIFISQKRSRVPESLGEDSKVILTASVRNQSEKHTMKSGISLLLIFVFSTLYYGMQDTFANLLTVFSVTSKLRMSKMMGNYMSSMFWGTMAIGRLLGIAVARRTSPEIMIIVDLIGSLIASGLLILLVETSQSVLWILAGILGLSWASLNGSVVAWSAIYIKPDKHNLMVIFFGRCTGLMSLPPLVAVMFDISPMVLMYALGIVSSCIAILFCFLHVINIYPVVDKGTPCNEDTTKLLQTVEHDINDNYQTFKNRSQDPVISRSCD</sequence>
<evidence type="ECO:0000256" key="2">
    <source>
        <dbReference type="ARBA" id="ARBA00022989"/>
    </source>
</evidence>
<dbReference type="InterPro" id="IPR036259">
    <property type="entry name" value="MFS_trans_sf"/>
</dbReference>
<keyword evidence="1" id="KW-0812">Transmembrane</keyword>
<comment type="caution">
    <text evidence="4">The sequence shown here is derived from an EMBL/GenBank/DDBJ whole genome shotgun (WGS) entry which is preliminary data.</text>
</comment>
<accession>A0A8J1UD49</accession>
<evidence type="ECO:0000256" key="1">
    <source>
        <dbReference type="ARBA" id="ARBA00022692"/>
    </source>
</evidence>
<keyword evidence="2" id="KW-1133">Transmembrane helix</keyword>
<dbReference type="GO" id="GO:0022857">
    <property type="term" value="F:transmembrane transporter activity"/>
    <property type="evidence" value="ECO:0007669"/>
    <property type="project" value="InterPro"/>
</dbReference>
<evidence type="ECO:0000313" key="5">
    <source>
        <dbReference type="Proteomes" id="UP000749559"/>
    </source>
</evidence>